<name>A0A418PYA5_9SPHN</name>
<evidence type="ECO:0000259" key="2">
    <source>
        <dbReference type="Pfam" id="PF13676"/>
    </source>
</evidence>
<dbReference type="InterPro" id="IPR000157">
    <property type="entry name" value="TIR_dom"/>
</dbReference>
<dbReference type="InterPro" id="IPR011990">
    <property type="entry name" value="TPR-like_helical_dom_sf"/>
</dbReference>
<sequence length="757" mass="83633">MGATLAQVFISYARSEEKVARRVAAKLKEADFDVWWDADLPAHRSYSEVIEKHLKDAPAVVVLWSKSAAKSQWVRAEADYARSEGKLVQAQLDAQLPPMPFNQIQCANLAGWRGSDRHPGWSKLRDSVAALVAGEDLPASPTEPSAKWWQVRRYQWIGAGAVLLLLAAAWLLPAWMTSNGGERPVVAVLPFESLDERDSSLVLGIWEDTRNALSRNPQLLVLGPNTSEELAKKDTKAVRNAADYVVRANVRSVGNRIRVSANLVRTKDDAQVWSERFDRKLDDVFALQGEIARDIEGRIRGRLAKKGGIMPENIATTGEVYALYSDARAKIRKRQLHLFEEAERQLEQVVEKDPNFAPGWATLAVVRKMAGLAPSSGRPEQLARRAITLAPNLAAGHAALGFTLESGPTAQAALRKALAIDPNDIEAMNWLANSLDRSKTDERLQLYSRIVELEPLWWPAILNKLGLLTEKGDRAAAQAELQRVERIGDNSIAALIKIHLATRSGDLSSAVNIGLAEYARSAGFQQSENRNLMNLMLWEPLMQLGYFAEADQIFPPPPPSRAYIPLIRENDPRALDIVEARMKPRQFWEFGPLPIVLARVYLLNGQGPRLAQRYRDVAKSPAEFEQVVGPGRLPDIAPSVALALKGAGDPDQAAALLTLAESRLPKATLGASEKIQLARIFAVQGRTEEAMSLLSDAIKDGWLPPYMPVHTDIALDPPLAELKVDPRFQKLRQQILGHLEKERAELGTINLPKAAIS</sequence>
<feature type="transmembrane region" description="Helical" evidence="1">
    <location>
        <begin position="156"/>
        <end position="176"/>
    </location>
</feature>
<dbReference type="SUPFAM" id="SSF48452">
    <property type="entry name" value="TPR-like"/>
    <property type="match status" value="1"/>
</dbReference>
<keyword evidence="4" id="KW-1185">Reference proteome</keyword>
<comment type="caution">
    <text evidence="3">The sequence shown here is derived from an EMBL/GenBank/DDBJ whole genome shotgun (WGS) entry which is preliminary data.</text>
</comment>
<dbReference type="Gene3D" id="1.25.40.10">
    <property type="entry name" value="Tetratricopeptide repeat domain"/>
    <property type="match status" value="2"/>
</dbReference>
<dbReference type="Gene3D" id="3.40.50.10140">
    <property type="entry name" value="Toll/interleukin-1 receptor homology (TIR) domain"/>
    <property type="match status" value="1"/>
</dbReference>
<accession>A0A418PYA5</accession>
<dbReference type="Proteomes" id="UP000285023">
    <property type="component" value="Unassembled WGS sequence"/>
</dbReference>
<protein>
    <submittedName>
        <fullName evidence="3">TIR domain-containing protein</fullName>
    </submittedName>
</protein>
<evidence type="ECO:0000313" key="3">
    <source>
        <dbReference type="EMBL" id="RIX27037.1"/>
    </source>
</evidence>
<dbReference type="AlphaFoldDB" id="A0A418PYA5"/>
<evidence type="ECO:0000313" key="4">
    <source>
        <dbReference type="Proteomes" id="UP000285023"/>
    </source>
</evidence>
<dbReference type="SUPFAM" id="SSF52200">
    <property type="entry name" value="Toll/Interleukin receptor TIR domain"/>
    <property type="match status" value="1"/>
</dbReference>
<dbReference type="EMBL" id="QXTF01000004">
    <property type="protein sequence ID" value="RIX27037.1"/>
    <property type="molecule type" value="Genomic_DNA"/>
</dbReference>
<keyword evidence="1" id="KW-0472">Membrane</keyword>
<proteinExistence type="predicted"/>
<evidence type="ECO:0000256" key="1">
    <source>
        <dbReference type="SAM" id="Phobius"/>
    </source>
</evidence>
<keyword evidence="1" id="KW-1133">Transmembrane helix</keyword>
<feature type="domain" description="TIR" evidence="2">
    <location>
        <begin position="8"/>
        <end position="112"/>
    </location>
</feature>
<keyword evidence="1" id="KW-0812">Transmembrane</keyword>
<dbReference type="GO" id="GO:0007165">
    <property type="term" value="P:signal transduction"/>
    <property type="evidence" value="ECO:0007669"/>
    <property type="project" value="InterPro"/>
</dbReference>
<dbReference type="Pfam" id="PF13676">
    <property type="entry name" value="TIR_2"/>
    <property type="match status" value="1"/>
</dbReference>
<reference evidence="3 4" key="1">
    <citation type="submission" date="2018-09" db="EMBL/GenBank/DDBJ databases">
        <title>Sphingomonas sp. DAC4.</title>
        <authorList>
            <person name="Seo T."/>
        </authorList>
    </citation>
    <scope>NUCLEOTIDE SEQUENCE [LARGE SCALE GENOMIC DNA]</scope>
    <source>
        <strain evidence="3 4">DAC4</strain>
    </source>
</reference>
<dbReference type="InterPro" id="IPR035897">
    <property type="entry name" value="Toll_tir_struct_dom_sf"/>
</dbReference>
<gene>
    <name evidence="3" type="ORF">D3M59_10805</name>
</gene>
<organism evidence="3 4">
    <name type="scientific">Sphingomonas edaphi</name>
    <dbReference type="NCBI Taxonomy" id="2315689"/>
    <lineage>
        <taxon>Bacteria</taxon>
        <taxon>Pseudomonadati</taxon>
        <taxon>Pseudomonadota</taxon>
        <taxon>Alphaproteobacteria</taxon>
        <taxon>Sphingomonadales</taxon>
        <taxon>Sphingomonadaceae</taxon>
        <taxon>Sphingomonas</taxon>
    </lineage>
</organism>